<name>A0A7C9EZ62_OPUST</name>
<feature type="region of interest" description="Disordered" evidence="1">
    <location>
        <begin position="1"/>
        <end position="31"/>
    </location>
</feature>
<feature type="compositionally biased region" description="Polar residues" evidence="1">
    <location>
        <begin position="1"/>
        <end position="19"/>
    </location>
</feature>
<dbReference type="AlphaFoldDB" id="A0A7C9EZ62"/>
<accession>A0A7C9EZ62</accession>
<organism evidence="2">
    <name type="scientific">Opuntia streptacantha</name>
    <name type="common">Prickly pear cactus</name>
    <name type="synonym">Opuntia cardona</name>
    <dbReference type="NCBI Taxonomy" id="393608"/>
    <lineage>
        <taxon>Eukaryota</taxon>
        <taxon>Viridiplantae</taxon>
        <taxon>Streptophyta</taxon>
        <taxon>Embryophyta</taxon>
        <taxon>Tracheophyta</taxon>
        <taxon>Spermatophyta</taxon>
        <taxon>Magnoliopsida</taxon>
        <taxon>eudicotyledons</taxon>
        <taxon>Gunneridae</taxon>
        <taxon>Pentapetalae</taxon>
        <taxon>Caryophyllales</taxon>
        <taxon>Cactineae</taxon>
        <taxon>Cactaceae</taxon>
        <taxon>Opuntioideae</taxon>
        <taxon>Opuntia</taxon>
    </lineage>
</organism>
<sequence>MYSAVSTTDSQQGIKTNHNVAPAEEDLDKMKPDSSPLSIFHVDKHFPTLRRQKSAQVPCRRAALSGFSRRSSCMSFGSTLKIACRSPFSFSQLFVSCPLLRHCCTSSRRCLSIALKESTISNSDILWMN</sequence>
<protein>
    <submittedName>
        <fullName evidence="2">Uncharacterized protein</fullName>
    </submittedName>
</protein>
<evidence type="ECO:0000256" key="1">
    <source>
        <dbReference type="SAM" id="MobiDB-lite"/>
    </source>
</evidence>
<reference evidence="2" key="1">
    <citation type="journal article" date="2013" name="J. Plant Res.">
        <title>Effect of fungi and light on seed germination of three Opuntia species from semiarid lands of central Mexico.</title>
        <authorList>
            <person name="Delgado-Sanchez P."/>
            <person name="Jimenez-Bremont J.F."/>
            <person name="Guerrero-Gonzalez Mde L."/>
            <person name="Flores J."/>
        </authorList>
    </citation>
    <scope>NUCLEOTIDE SEQUENCE</scope>
    <source>
        <tissue evidence="2">Cladode</tissue>
    </source>
</reference>
<evidence type="ECO:0000313" key="2">
    <source>
        <dbReference type="EMBL" id="MBA4670749.1"/>
    </source>
</evidence>
<proteinExistence type="predicted"/>
<dbReference type="EMBL" id="GISG01248548">
    <property type="protein sequence ID" value="MBA4670749.1"/>
    <property type="molecule type" value="Transcribed_RNA"/>
</dbReference>
<reference evidence="2" key="2">
    <citation type="submission" date="2020-07" db="EMBL/GenBank/DDBJ databases">
        <authorList>
            <person name="Vera ALvarez R."/>
            <person name="Arias-Moreno D.M."/>
            <person name="Jimenez-Jacinto V."/>
            <person name="Jimenez-Bremont J.F."/>
            <person name="Swaminathan K."/>
            <person name="Moose S.P."/>
            <person name="Guerrero-Gonzalez M.L."/>
            <person name="Marino-Ramirez L."/>
            <person name="Landsman D."/>
            <person name="Rodriguez-Kessler M."/>
            <person name="Delgado-Sanchez P."/>
        </authorList>
    </citation>
    <scope>NUCLEOTIDE SEQUENCE</scope>
    <source>
        <tissue evidence="2">Cladode</tissue>
    </source>
</reference>